<reference evidence="1 2" key="1">
    <citation type="submission" date="2023-05" db="EMBL/GenBank/DDBJ databases">
        <title>YMD87, complete Genome.</title>
        <authorList>
            <person name="Zhang J."/>
            <person name="Xu X."/>
        </authorList>
    </citation>
    <scope>NUCLEOTIDE SEQUENCE [LARGE SCALE GENOMIC DNA]</scope>
    <source>
        <strain evidence="1 2">YMD87</strain>
    </source>
</reference>
<sequence>MPAAQNRSDLLAVTQKEFDKLEALLDSLPARLWTTPDPDADNATIKDIVGHRAAWIDLFLGWYKQGLTGAPVAIPAPGYKWNDLKRFNADLRHRQAAMTPAEARALLRENHRRLVDFVKNLPEKALYGAPMQGGGNAWTTGRWAEAAGASHYRSATKYIRGRLRTLADHEPV</sequence>
<dbReference type="PANTHER" id="PTHR40658:SF4">
    <property type="entry name" value="HYPOTHETICAL CYTOSOLIC PROTEIN"/>
    <property type="match status" value="1"/>
</dbReference>
<protein>
    <submittedName>
        <fullName evidence="1">ClbS/DfsB family four-helix bundle protein</fullName>
    </submittedName>
</protein>
<evidence type="ECO:0000313" key="2">
    <source>
        <dbReference type="Proteomes" id="UP001241605"/>
    </source>
</evidence>
<dbReference type="Gene3D" id="1.20.120.450">
    <property type="entry name" value="dinb family like domain"/>
    <property type="match status" value="1"/>
</dbReference>
<evidence type="ECO:0000313" key="1">
    <source>
        <dbReference type="EMBL" id="WGW04070.1"/>
    </source>
</evidence>
<organism evidence="1 2">
    <name type="scientific">Tropicibacter oceani</name>
    <dbReference type="NCBI Taxonomy" id="3058420"/>
    <lineage>
        <taxon>Bacteria</taxon>
        <taxon>Pseudomonadati</taxon>
        <taxon>Pseudomonadota</taxon>
        <taxon>Alphaproteobacteria</taxon>
        <taxon>Rhodobacterales</taxon>
        <taxon>Roseobacteraceae</taxon>
        <taxon>Tropicibacter</taxon>
    </lineage>
</organism>
<name>A0ABY8QHF5_9RHOB</name>
<accession>A0ABY8QHF5</accession>
<dbReference type="Proteomes" id="UP001241605">
    <property type="component" value="Chromosome"/>
</dbReference>
<gene>
    <name evidence="1" type="ORF">QF118_00600</name>
</gene>
<keyword evidence="2" id="KW-1185">Reference proteome</keyword>
<dbReference type="PANTHER" id="PTHR40658">
    <property type="match status" value="1"/>
</dbReference>
<dbReference type="RefSeq" id="WP_282300701.1">
    <property type="nucleotide sequence ID" value="NZ_CP124616.1"/>
</dbReference>
<dbReference type="EMBL" id="CP124616">
    <property type="protein sequence ID" value="WGW04070.1"/>
    <property type="molecule type" value="Genomic_DNA"/>
</dbReference>
<proteinExistence type="predicted"/>
<dbReference type="Pfam" id="PF08020">
    <property type="entry name" value="DUF1706"/>
    <property type="match status" value="1"/>
</dbReference>
<dbReference type="SUPFAM" id="SSF109854">
    <property type="entry name" value="DinB/YfiT-like putative metalloenzymes"/>
    <property type="match status" value="1"/>
</dbReference>
<dbReference type="InterPro" id="IPR012550">
    <property type="entry name" value="DUF1706"/>
</dbReference>
<dbReference type="InterPro" id="IPR034660">
    <property type="entry name" value="DinB/YfiT-like"/>
</dbReference>